<proteinExistence type="predicted"/>
<gene>
    <name evidence="2" type="ORF">H7C19_03880</name>
</gene>
<evidence type="ECO:0000256" key="1">
    <source>
        <dbReference type="SAM" id="MobiDB-lite"/>
    </source>
</evidence>
<sequence>MRLKTFAFLAGTVTLAGSILIGAMNPQFALSSAVRSVISSDSDHRGSPSATPPPMRPVTDPGSYGDGQSSLQHLIDASSLIVSGTVIAQAIRQDGRAVISTVEVRNRLKGASPFHIRVIQNGQFGDAGLLQSGEKYILSMNPQPDATPDTYYIVGGGIQGLFLQSGGTLKNEDPAMDADLQAMSDLSQLSRADALEALIAGRLHQPNATVPKRVSV</sequence>
<reference evidence="2 3" key="1">
    <citation type="submission" date="2020-08" db="EMBL/GenBank/DDBJ databases">
        <title>Cohnella phylogeny.</title>
        <authorList>
            <person name="Dunlap C."/>
        </authorList>
    </citation>
    <scope>NUCLEOTIDE SEQUENCE [LARGE SCALE GENOMIC DNA]</scope>
    <source>
        <strain evidence="2 3">DSM 28246</strain>
    </source>
</reference>
<dbReference type="Proteomes" id="UP000547209">
    <property type="component" value="Unassembled WGS sequence"/>
</dbReference>
<dbReference type="RefSeq" id="WP_185141272.1">
    <property type="nucleotide sequence ID" value="NZ_JACJVP010000005.1"/>
</dbReference>
<evidence type="ECO:0000313" key="3">
    <source>
        <dbReference type="Proteomes" id="UP000547209"/>
    </source>
</evidence>
<name>A0A7X0RLN7_9BACL</name>
<dbReference type="EMBL" id="JACJVP010000005">
    <property type="protein sequence ID" value="MBB6669824.1"/>
    <property type="molecule type" value="Genomic_DNA"/>
</dbReference>
<protein>
    <submittedName>
        <fullName evidence="2">Uncharacterized protein</fullName>
    </submittedName>
</protein>
<dbReference type="AlphaFoldDB" id="A0A7X0RLN7"/>
<keyword evidence="3" id="KW-1185">Reference proteome</keyword>
<comment type="caution">
    <text evidence="2">The sequence shown here is derived from an EMBL/GenBank/DDBJ whole genome shotgun (WGS) entry which is preliminary data.</text>
</comment>
<evidence type="ECO:0000313" key="2">
    <source>
        <dbReference type="EMBL" id="MBB6669824.1"/>
    </source>
</evidence>
<feature type="region of interest" description="Disordered" evidence="1">
    <location>
        <begin position="39"/>
        <end position="67"/>
    </location>
</feature>
<accession>A0A7X0RLN7</accession>
<organism evidence="2 3">
    <name type="scientific">Cohnella nanjingensis</name>
    <dbReference type="NCBI Taxonomy" id="1387779"/>
    <lineage>
        <taxon>Bacteria</taxon>
        <taxon>Bacillati</taxon>
        <taxon>Bacillota</taxon>
        <taxon>Bacilli</taxon>
        <taxon>Bacillales</taxon>
        <taxon>Paenibacillaceae</taxon>
        <taxon>Cohnella</taxon>
    </lineage>
</organism>